<dbReference type="Proteomes" id="UP000235081">
    <property type="component" value="Unassembled WGS sequence"/>
</dbReference>
<dbReference type="Pfam" id="PF00534">
    <property type="entry name" value="Glycos_transf_1"/>
    <property type="match status" value="2"/>
</dbReference>
<dbReference type="AlphaFoldDB" id="A0A2N6LPX1"/>
<organism evidence="3 4">
    <name type="scientific">Fischerella thermalis CCMEE 5318</name>
    <dbReference type="NCBI Taxonomy" id="2019666"/>
    <lineage>
        <taxon>Bacteria</taxon>
        <taxon>Bacillati</taxon>
        <taxon>Cyanobacteriota</taxon>
        <taxon>Cyanophyceae</taxon>
        <taxon>Nostocales</taxon>
        <taxon>Hapalosiphonaceae</taxon>
        <taxon>Fischerella</taxon>
    </lineage>
</organism>
<feature type="domain" description="Glycosyl transferase family 1" evidence="2">
    <location>
        <begin position="203"/>
        <end position="365"/>
    </location>
</feature>
<dbReference type="CDD" id="cd03801">
    <property type="entry name" value="GT4_PimA-like"/>
    <property type="match status" value="1"/>
</dbReference>
<dbReference type="EMBL" id="NMQE01000009">
    <property type="protein sequence ID" value="PMB27989.1"/>
    <property type="molecule type" value="Genomic_DNA"/>
</dbReference>
<reference evidence="3 4" key="1">
    <citation type="submission" date="2017-07" db="EMBL/GenBank/DDBJ databases">
        <title>Genomes of Fischerella (Mastigocladus) sp. strains.</title>
        <authorList>
            <person name="Miller S.R."/>
        </authorList>
    </citation>
    <scope>NUCLEOTIDE SEQUENCE [LARGE SCALE GENOMIC DNA]</scope>
    <source>
        <strain evidence="3 4">CCMEE 5318</strain>
    </source>
</reference>
<keyword evidence="1" id="KW-0808">Transferase</keyword>
<protein>
    <recommendedName>
        <fullName evidence="2">Glycosyl transferase family 1 domain-containing protein</fullName>
    </recommendedName>
</protein>
<dbReference type="GO" id="GO:0009103">
    <property type="term" value="P:lipopolysaccharide biosynthetic process"/>
    <property type="evidence" value="ECO:0007669"/>
    <property type="project" value="TreeGrafter"/>
</dbReference>
<dbReference type="PANTHER" id="PTHR46401">
    <property type="entry name" value="GLYCOSYLTRANSFERASE WBBK-RELATED"/>
    <property type="match status" value="1"/>
</dbReference>
<feature type="domain" description="Glycosyl transferase family 1" evidence="2">
    <location>
        <begin position="599"/>
        <end position="764"/>
    </location>
</feature>
<dbReference type="SUPFAM" id="SSF53756">
    <property type="entry name" value="UDP-Glycosyltransferase/glycogen phosphorylase"/>
    <property type="match status" value="2"/>
</dbReference>
<dbReference type="RefSeq" id="WP_102179956.1">
    <property type="nucleotide sequence ID" value="NZ_NMQE01000009.1"/>
</dbReference>
<accession>A0A2N6LPX1</accession>
<gene>
    <name evidence="3" type="ORF">CEN46_00245</name>
</gene>
<evidence type="ECO:0000259" key="2">
    <source>
        <dbReference type="Pfam" id="PF00534"/>
    </source>
</evidence>
<sequence length="797" mass="91232">MRFLIDGQTLSTPEIHRGIGVVFKQICEKLVLHDISKEWLITVRDRTELKHFSHAVQKRLIPITVNESLNQDGYINQTKHYSQLLNQVVTELKIDAYWVPNPLMVNVVLPTDLCNVTIFATVYDLIPLLMPDYYIAKWPDHIKAEYKRRIETLPNWADKLIFISESAKKDYEKIAPRIANKSLAIPLAVDHTKFRSYISPRDKSQEPYILFTGGFDPRKNMYAALEAFSYLVKDNYQEFSNLKFVVVCAYNEQEKRDYEHFAAKLGVLDKLVLTGYVEDEELITLYRKASIFFFPSRYEGFGLPVLEALACGLPVVTTKVSSIPEVAGDLAYYCSPDDSKDMAIALKKALHDRANNQSRQQDYIRHAKEFTWSKTAANYFRLFTNTLFDVNTSGKLHFYKIAYVSPWPPQRSGIANYSYEIVRHLKEYADITLYVDNEQECRIDTLELPIKNISALPKDIDKYDCIVYHIGNNTKFHKEIYRMAWQYPGIVVLHELNIHPFLADAFLNTKDEHLYADALREGYGEQGASSYDDVKSKRINPDVWEFPLSHALAKRSLATIVHSHWVKEQLQEIENVFVIPLGSIEKSNITVSNTDRLLKERLGISDQNFVIATFGFVNKLKRVPEVLQAIKILLERGYPIQFIIGGELIDPSLMIEEKINSLGISENVIVTGYLNDEDYEGLLKLSDIVINLRYPSLGESSAALMTALGYGKTCIVSNYQQFTELPNSVCWKVDIGDLEVPLLVAYLEELMRNPAARKQLGKNAAFFTANYSSYEIAGKLYSLAISRVMQVKKLITL</sequence>
<dbReference type="Gene3D" id="3.40.50.2000">
    <property type="entry name" value="Glycogen Phosphorylase B"/>
    <property type="match status" value="3"/>
</dbReference>
<dbReference type="InterPro" id="IPR001296">
    <property type="entry name" value="Glyco_trans_1"/>
</dbReference>
<dbReference type="CDD" id="cd03809">
    <property type="entry name" value="GT4_MtfB-like"/>
    <property type="match status" value="1"/>
</dbReference>
<comment type="caution">
    <text evidence="3">The sequence shown here is derived from an EMBL/GenBank/DDBJ whole genome shotgun (WGS) entry which is preliminary data.</text>
</comment>
<name>A0A2N6LPX1_9CYAN</name>
<dbReference type="GO" id="GO:0016757">
    <property type="term" value="F:glycosyltransferase activity"/>
    <property type="evidence" value="ECO:0007669"/>
    <property type="project" value="InterPro"/>
</dbReference>
<evidence type="ECO:0000313" key="3">
    <source>
        <dbReference type="EMBL" id="PMB27989.1"/>
    </source>
</evidence>
<evidence type="ECO:0000313" key="4">
    <source>
        <dbReference type="Proteomes" id="UP000235081"/>
    </source>
</evidence>
<proteinExistence type="predicted"/>
<dbReference type="PANTHER" id="PTHR46401:SF2">
    <property type="entry name" value="GLYCOSYLTRANSFERASE WBBK-RELATED"/>
    <property type="match status" value="1"/>
</dbReference>
<evidence type="ECO:0000256" key="1">
    <source>
        <dbReference type="ARBA" id="ARBA00022679"/>
    </source>
</evidence>